<name>A0A1G6GIN6_9GAMM</name>
<keyword evidence="5" id="KW-0808">Transferase</keyword>
<feature type="binding site" evidence="2">
    <location>
        <position position="73"/>
    </location>
    <ligand>
        <name>S-adenosyl-L-methionine</name>
        <dbReference type="ChEBI" id="CHEBI:59789"/>
    </ligand>
</feature>
<dbReference type="InterPro" id="IPR016718">
    <property type="entry name" value="rRNA_m1G-MeTrfase_A_prd"/>
</dbReference>
<sequence>MKTAKALPLMCPVCRHQLHLSDQTWQCEQKHSFDVAKQGYVNLHVVQHKHSKNPGDTVESVTARRAFLAEGHYEPLQQAVTAIIKKYKIDSVLDIGCGEGYYTSAMQHSTSQCIGVDIAKNAVQRAAKTNRAVTWVVGTGAVLPVMDNSIALCSSLFSPLPMGEMCRVLKDEGYCLVVTPAKNHLYAMREALFEQVTLHEPDKILAQFEPYFDLVMQQHLEYTVNLTQSALKHLIAMTPYAYKAKLDRRCALEQVEHFEVTASFQIYLFQRCKQTLEICPSKD</sequence>
<feature type="binding site" evidence="1">
    <location>
        <position position="14"/>
    </location>
    <ligand>
        <name>Zn(2+)</name>
        <dbReference type="ChEBI" id="CHEBI:29105"/>
    </ligand>
</feature>
<dbReference type="EMBL" id="FMYL01000001">
    <property type="protein sequence ID" value="SDB81615.1"/>
    <property type="molecule type" value="Genomic_DNA"/>
</dbReference>
<dbReference type="AlphaFoldDB" id="A0A1G6GIN6"/>
<feature type="binding site" evidence="2">
    <location>
        <position position="184"/>
    </location>
    <ligand>
        <name>S-adenosyl-L-methionine</name>
        <dbReference type="ChEBI" id="CHEBI:59789"/>
    </ligand>
</feature>
<dbReference type="InterPro" id="IPR048647">
    <property type="entry name" value="RlmA_N"/>
</dbReference>
<dbReference type="InterPro" id="IPR029063">
    <property type="entry name" value="SAM-dependent_MTases_sf"/>
</dbReference>
<keyword evidence="2" id="KW-0949">S-adenosyl-L-methionine</keyword>
<dbReference type="PANTHER" id="PTHR43460:SF1">
    <property type="entry name" value="METHYLTRANSFERASE TYPE 11 DOMAIN-CONTAINING PROTEIN"/>
    <property type="match status" value="1"/>
</dbReference>
<keyword evidence="5" id="KW-0489">Methyltransferase</keyword>
<dbReference type="Gene3D" id="3.40.50.150">
    <property type="entry name" value="Vaccinia Virus protein VP39"/>
    <property type="match status" value="1"/>
</dbReference>
<dbReference type="PIRSF" id="PIRSF018249">
    <property type="entry name" value="MyrA_prd"/>
    <property type="match status" value="1"/>
</dbReference>
<proteinExistence type="predicted"/>
<dbReference type="Proteomes" id="UP000242501">
    <property type="component" value="Unassembled WGS sequence"/>
</dbReference>
<dbReference type="InterPro" id="IPR013216">
    <property type="entry name" value="Methyltransf_11"/>
</dbReference>
<dbReference type="PANTHER" id="PTHR43460">
    <property type="entry name" value="METHYLTRANSFERASE"/>
    <property type="match status" value="1"/>
</dbReference>
<dbReference type="CDD" id="cd02440">
    <property type="entry name" value="AdoMet_MTases"/>
    <property type="match status" value="1"/>
</dbReference>
<keyword evidence="1" id="KW-0479">Metal-binding</keyword>
<evidence type="ECO:0000313" key="5">
    <source>
        <dbReference type="EMBL" id="SDB81615.1"/>
    </source>
</evidence>
<dbReference type="Pfam" id="PF08241">
    <property type="entry name" value="Methyltransf_11"/>
    <property type="match status" value="1"/>
</dbReference>
<reference evidence="6" key="1">
    <citation type="submission" date="2016-09" db="EMBL/GenBank/DDBJ databases">
        <authorList>
            <person name="Varghese N."/>
            <person name="Submissions S."/>
        </authorList>
    </citation>
    <scope>NUCLEOTIDE SEQUENCE [LARGE SCALE GENOMIC DNA]</scope>
    <source>
        <strain evidence="6">ANC 4422</strain>
    </source>
</reference>
<feature type="domain" description="Methyltransferase type 11" evidence="3">
    <location>
        <begin position="93"/>
        <end position="176"/>
    </location>
</feature>
<keyword evidence="6" id="KW-1185">Reference proteome</keyword>
<feature type="binding site" evidence="2">
    <location>
        <begin position="99"/>
        <end position="100"/>
    </location>
    <ligand>
        <name>S-adenosyl-L-methionine</name>
        <dbReference type="ChEBI" id="CHEBI:59789"/>
    </ligand>
</feature>
<evidence type="ECO:0000256" key="1">
    <source>
        <dbReference type="PIRSR" id="PIRSR018249-1"/>
    </source>
</evidence>
<keyword evidence="1" id="KW-0862">Zinc</keyword>
<accession>A0A1G6GIN6</accession>
<evidence type="ECO:0000259" key="3">
    <source>
        <dbReference type="Pfam" id="PF08241"/>
    </source>
</evidence>
<organism evidence="5 6">
    <name type="scientific">Acinetobacter boissieri</name>
    <dbReference type="NCBI Taxonomy" id="1219383"/>
    <lineage>
        <taxon>Bacteria</taxon>
        <taxon>Pseudomonadati</taxon>
        <taxon>Pseudomonadota</taxon>
        <taxon>Gammaproteobacteria</taxon>
        <taxon>Moraxellales</taxon>
        <taxon>Moraxellaceae</taxon>
        <taxon>Acinetobacter</taxon>
    </lineage>
</organism>
<evidence type="ECO:0000313" key="6">
    <source>
        <dbReference type="Proteomes" id="UP000242501"/>
    </source>
</evidence>
<feature type="domain" description="23S rRNA (guanine(745)-N(1))-methyltransferase N-terminal" evidence="4">
    <location>
        <begin position="10"/>
        <end position="52"/>
    </location>
</feature>
<dbReference type="GO" id="GO:0008757">
    <property type="term" value="F:S-adenosylmethionine-dependent methyltransferase activity"/>
    <property type="evidence" value="ECO:0007669"/>
    <property type="project" value="InterPro"/>
</dbReference>
<dbReference type="STRING" id="1219383.SAMN05421733_101181"/>
<gene>
    <name evidence="5" type="ORF">SAMN05421733_101181</name>
</gene>
<evidence type="ECO:0000259" key="4">
    <source>
        <dbReference type="Pfam" id="PF21302"/>
    </source>
</evidence>
<protein>
    <submittedName>
        <fullName evidence="5">23S rRNA m(1)G-745 methyltransferase</fullName>
    </submittedName>
</protein>
<dbReference type="Pfam" id="PF21302">
    <property type="entry name" value="Zn_ribbon_RlmA"/>
    <property type="match status" value="1"/>
</dbReference>
<dbReference type="InterPro" id="IPR052939">
    <property type="entry name" value="23S_rRNA_MeTrnsfrase_RlmA"/>
</dbReference>
<evidence type="ECO:0000256" key="2">
    <source>
        <dbReference type="PIRSR" id="PIRSR018249-2"/>
    </source>
</evidence>
<feature type="binding site" evidence="1">
    <location>
        <position position="31"/>
    </location>
    <ligand>
        <name>Zn(2+)</name>
        <dbReference type="ChEBI" id="CHEBI:29105"/>
    </ligand>
</feature>
<dbReference type="GO" id="GO:0032259">
    <property type="term" value="P:methylation"/>
    <property type="evidence" value="ECO:0007669"/>
    <property type="project" value="UniProtKB-KW"/>
</dbReference>
<dbReference type="GO" id="GO:0046872">
    <property type="term" value="F:metal ion binding"/>
    <property type="evidence" value="ECO:0007669"/>
    <property type="project" value="UniProtKB-KW"/>
</dbReference>
<feature type="binding site" evidence="1">
    <location>
        <position position="11"/>
    </location>
    <ligand>
        <name>Zn(2+)</name>
        <dbReference type="ChEBI" id="CHEBI:29105"/>
    </ligand>
</feature>
<feature type="binding site" evidence="1">
    <location>
        <position position="27"/>
    </location>
    <ligand>
        <name>Zn(2+)</name>
        <dbReference type="ChEBI" id="CHEBI:29105"/>
    </ligand>
</feature>
<dbReference type="SUPFAM" id="SSF53335">
    <property type="entry name" value="S-adenosyl-L-methionine-dependent methyltransferases"/>
    <property type="match status" value="1"/>
</dbReference>